<evidence type="ECO:0000313" key="7">
    <source>
        <dbReference type="EMBL" id="RFC64470.1"/>
    </source>
</evidence>
<feature type="domain" description="HTH lysR-type" evidence="6">
    <location>
        <begin position="1"/>
        <end position="59"/>
    </location>
</feature>
<keyword evidence="3" id="KW-0238">DNA-binding</keyword>
<keyword evidence="4" id="KW-0804">Transcription</keyword>
<keyword evidence="2" id="KW-0805">Transcription regulation</keyword>
<dbReference type="SUPFAM" id="SSF46785">
    <property type="entry name" value="Winged helix' DNA-binding domain"/>
    <property type="match status" value="1"/>
</dbReference>
<dbReference type="GO" id="GO:0043565">
    <property type="term" value="F:sequence-specific DNA binding"/>
    <property type="evidence" value="ECO:0007669"/>
    <property type="project" value="TreeGrafter"/>
</dbReference>
<dbReference type="InterPro" id="IPR058163">
    <property type="entry name" value="LysR-type_TF_proteobact-type"/>
</dbReference>
<dbReference type="PROSITE" id="PS50931">
    <property type="entry name" value="HTH_LYSR"/>
    <property type="match status" value="1"/>
</dbReference>
<sequence>MSYVESLRVFVRVVELGSITSGGRDLRLTPAVASKRIKELEQRLGVRLFNRTTRSISPTEAGRVFYDDARDVLSALDAAEARVASFSESPHGAIRVTAPLGVGRRIIAPCVPDFTDRYPQIEVRMRLSDRSVDILADGQDLAFFVGAPQDSNMKLRKFADCARVLCAAPGYLDAAGTPKRPEDLLDRRHNCLLLRFPRSPEYFWTLDTPAGPMKLEVRGQFDADDGDVLTDWALAGRGIVNKPRFDVAEHLASGALVEILSDTPPVASIFGCLYPHRKLQDPKVRLFVEHIAARSRRIFGPAPRPEPEPEPEPELGPNLDPDA</sequence>
<evidence type="ECO:0000256" key="5">
    <source>
        <dbReference type="SAM" id="MobiDB-lite"/>
    </source>
</evidence>
<dbReference type="InterPro" id="IPR000847">
    <property type="entry name" value="LysR_HTH_N"/>
</dbReference>
<comment type="similarity">
    <text evidence="1">Belongs to the LysR transcriptional regulatory family.</text>
</comment>
<dbReference type="RefSeq" id="WP_116682886.1">
    <property type="nucleotide sequence ID" value="NZ_QURL01000003.1"/>
</dbReference>
<dbReference type="Pfam" id="PF03466">
    <property type="entry name" value="LysR_substrate"/>
    <property type="match status" value="1"/>
</dbReference>
<gene>
    <name evidence="7" type="ORF">DYI37_09225</name>
</gene>
<evidence type="ECO:0000313" key="8">
    <source>
        <dbReference type="Proteomes" id="UP000264310"/>
    </source>
</evidence>
<feature type="region of interest" description="Disordered" evidence="5">
    <location>
        <begin position="298"/>
        <end position="323"/>
    </location>
</feature>
<evidence type="ECO:0000256" key="4">
    <source>
        <dbReference type="ARBA" id="ARBA00023163"/>
    </source>
</evidence>
<dbReference type="PANTHER" id="PTHR30537:SF21">
    <property type="entry name" value="HTH-TYPE TRANSCRIPTIONAL REGULATOR SINR-RELATED"/>
    <property type="match status" value="1"/>
</dbReference>
<evidence type="ECO:0000256" key="1">
    <source>
        <dbReference type="ARBA" id="ARBA00009437"/>
    </source>
</evidence>
<dbReference type="InterPro" id="IPR005119">
    <property type="entry name" value="LysR_subst-bd"/>
</dbReference>
<protein>
    <submittedName>
        <fullName evidence="7">LysR family transcriptional regulator</fullName>
    </submittedName>
</protein>
<dbReference type="FunFam" id="1.10.10.10:FF:000001">
    <property type="entry name" value="LysR family transcriptional regulator"/>
    <property type="match status" value="1"/>
</dbReference>
<dbReference type="InterPro" id="IPR036390">
    <property type="entry name" value="WH_DNA-bd_sf"/>
</dbReference>
<dbReference type="OrthoDB" id="9786526at2"/>
<comment type="caution">
    <text evidence="7">The sequence shown here is derived from an EMBL/GenBank/DDBJ whole genome shotgun (WGS) entry which is preliminary data.</text>
</comment>
<dbReference type="Gene3D" id="1.10.10.10">
    <property type="entry name" value="Winged helix-like DNA-binding domain superfamily/Winged helix DNA-binding domain"/>
    <property type="match status" value="1"/>
</dbReference>
<dbReference type="CDD" id="cd08422">
    <property type="entry name" value="PBP2_CrgA_like"/>
    <property type="match status" value="1"/>
</dbReference>
<dbReference type="InterPro" id="IPR036388">
    <property type="entry name" value="WH-like_DNA-bd_sf"/>
</dbReference>
<dbReference type="AlphaFoldDB" id="A0A371X5G9"/>
<evidence type="ECO:0000259" key="6">
    <source>
        <dbReference type="PROSITE" id="PS50931"/>
    </source>
</evidence>
<dbReference type="FunFam" id="3.40.190.290:FF:000001">
    <property type="entry name" value="Transcriptional regulator, LysR family"/>
    <property type="match status" value="1"/>
</dbReference>
<evidence type="ECO:0000256" key="3">
    <source>
        <dbReference type="ARBA" id="ARBA00023125"/>
    </source>
</evidence>
<dbReference type="SUPFAM" id="SSF53850">
    <property type="entry name" value="Periplasmic binding protein-like II"/>
    <property type="match status" value="1"/>
</dbReference>
<dbReference type="Proteomes" id="UP000264310">
    <property type="component" value="Unassembled WGS sequence"/>
</dbReference>
<accession>A0A371X5G9</accession>
<dbReference type="EMBL" id="QURL01000003">
    <property type="protein sequence ID" value="RFC64470.1"/>
    <property type="molecule type" value="Genomic_DNA"/>
</dbReference>
<dbReference type="Gene3D" id="3.40.190.290">
    <property type="match status" value="1"/>
</dbReference>
<dbReference type="GO" id="GO:0006351">
    <property type="term" value="P:DNA-templated transcription"/>
    <property type="evidence" value="ECO:0007669"/>
    <property type="project" value="TreeGrafter"/>
</dbReference>
<organism evidence="7 8">
    <name type="scientific">Fulvimarina endophytica</name>
    <dbReference type="NCBI Taxonomy" id="2293836"/>
    <lineage>
        <taxon>Bacteria</taxon>
        <taxon>Pseudomonadati</taxon>
        <taxon>Pseudomonadota</taxon>
        <taxon>Alphaproteobacteria</taxon>
        <taxon>Hyphomicrobiales</taxon>
        <taxon>Aurantimonadaceae</taxon>
        <taxon>Fulvimarina</taxon>
    </lineage>
</organism>
<dbReference type="PANTHER" id="PTHR30537">
    <property type="entry name" value="HTH-TYPE TRANSCRIPTIONAL REGULATOR"/>
    <property type="match status" value="1"/>
</dbReference>
<dbReference type="Pfam" id="PF00126">
    <property type="entry name" value="HTH_1"/>
    <property type="match status" value="1"/>
</dbReference>
<reference evidence="7 8" key="1">
    <citation type="submission" date="2018-08" db="EMBL/GenBank/DDBJ databases">
        <title>Fulvimarina sp. 85, whole genome shotgun sequence.</title>
        <authorList>
            <person name="Tuo L."/>
        </authorList>
    </citation>
    <scope>NUCLEOTIDE SEQUENCE [LARGE SCALE GENOMIC DNA]</scope>
    <source>
        <strain evidence="7 8">85</strain>
    </source>
</reference>
<proteinExistence type="inferred from homology"/>
<dbReference type="GO" id="GO:0003700">
    <property type="term" value="F:DNA-binding transcription factor activity"/>
    <property type="evidence" value="ECO:0007669"/>
    <property type="project" value="InterPro"/>
</dbReference>
<name>A0A371X5G9_9HYPH</name>
<evidence type="ECO:0000256" key="2">
    <source>
        <dbReference type="ARBA" id="ARBA00023015"/>
    </source>
</evidence>
<keyword evidence="8" id="KW-1185">Reference proteome</keyword>